<evidence type="ECO:0000313" key="7">
    <source>
        <dbReference type="Proteomes" id="UP000322084"/>
    </source>
</evidence>
<dbReference type="Proteomes" id="UP000322084">
    <property type="component" value="Unassembled WGS sequence"/>
</dbReference>
<dbReference type="AlphaFoldDB" id="A0A5A7N1A4"/>
<gene>
    <name evidence="5" type="ORF">JCM17844_29490</name>
    <name evidence="6" type="ORF">JCM17845_26750</name>
</gene>
<keyword evidence="8" id="KW-1185">Reference proteome</keyword>
<feature type="domain" description="CusB-like beta-barrel" evidence="4">
    <location>
        <begin position="201"/>
        <end position="273"/>
    </location>
</feature>
<dbReference type="InterPro" id="IPR006143">
    <property type="entry name" value="RND_pump_MFP"/>
</dbReference>
<dbReference type="Gene3D" id="2.40.30.170">
    <property type="match status" value="1"/>
</dbReference>
<reference evidence="7 8" key="1">
    <citation type="submission" date="2019-09" db="EMBL/GenBank/DDBJ databases">
        <title>NBRP : Genome information of microbial organism related human and environment.</title>
        <authorList>
            <person name="Hattori M."/>
            <person name="Oshima K."/>
            <person name="Inaba H."/>
            <person name="Suda W."/>
            <person name="Sakamoto M."/>
            <person name="Iino T."/>
            <person name="Kitahara M."/>
            <person name="Oshida Y."/>
            <person name="Iida T."/>
            <person name="Kudo T."/>
            <person name="Itoh T."/>
            <person name="Ohkuma M."/>
        </authorList>
    </citation>
    <scope>NUCLEOTIDE SEQUENCE [LARGE SCALE GENOMIC DNA]</scope>
    <source>
        <strain evidence="5 7">Hi-2</strain>
        <strain evidence="6 8">Mie-1</strain>
    </source>
</reference>
<feature type="coiled-coil region" evidence="2">
    <location>
        <begin position="99"/>
        <end position="128"/>
    </location>
</feature>
<comment type="caution">
    <text evidence="6">The sequence shown here is derived from an EMBL/GenBank/DDBJ whole genome shotgun (WGS) entry which is preliminary data.</text>
</comment>
<dbReference type="Pfam" id="PF25917">
    <property type="entry name" value="BSH_RND"/>
    <property type="match status" value="1"/>
</dbReference>
<accession>A0A5A7MTI7</accession>
<evidence type="ECO:0000256" key="1">
    <source>
        <dbReference type="ARBA" id="ARBA00009477"/>
    </source>
</evidence>
<dbReference type="InterPro" id="IPR058625">
    <property type="entry name" value="MdtA-like_BSH"/>
</dbReference>
<evidence type="ECO:0000259" key="3">
    <source>
        <dbReference type="Pfam" id="PF25917"/>
    </source>
</evidence>
<dbReference type="GO" id="GO:0015562">
    <property type="term" value="F:efflux transmembrane transporter activity"/>
    <property type="evidence" value="ECO:0007669"/>
    <property type="project" value="TreeGrafter"/>
</dbReference>
<dbReference type="SUPFAM" id="SSF111369">
    <property type="entry name" value="HlyD-like secretion proteins"/>
    <property type="match status" value="1"/>
</dbReference>
<dbReference type="NCBIfam" id="TIGR01730">
    <property type="entry name" value="RND_mfp"/>
    <property type="match status" value="1"/>
</dbReference>
<dbReference type="InterPro" id="IPR058792">
    <property type="entry name" value="Beta-barrel_RND_2"/>
</dbReference>
<sequence>MSRLISVILTLFALSILGGGIYLYVAKDDIADQRRFGDKAIPVQAAEITTHPFANRIEAIGTTEANESVTISSRVSDTIESVNFSDGDIVEKGAILVRLNRTEQEALLAEAEATMLEAKQQLERTQDLVKRGNASLAVLDERVRLVESATAQVAAAKARIADRVVRAPFAGVLGVRQVSPGALLSPGTPITTLDDVTPIKLDFAVPEQFISALSRDQRVVARAAAYPGETFTGKVTNVSSRVDPVTRAITVRAEIANEDKRLRPGMLLTVEVINNERLSIAAPEGAIILWARTSLSLW</sequence>
<evidence type="ECO:0000313" key="6">
    <source>
        <dbReference type="EMBL" id="GER02052.1"/>
    </source>
</evidence>
<dbReference type="GO" id="GO:1990281">
    <property type="term" value="C:efflux pump complex"/>
    <property type="evidence" value="ECO:0007669"/>
    <property type="project" value="TreeGrafter"/>
</dbReference>
<dbReference type="PANTHER" id="PTHR30469">
    <property type="entry name" value="MULTIDRUG RESISTANCE PROTEIN MDTA"/>
    <property type="match status" value="1"/>
</dbReference>
<keyword evidence="2" id="KW-0175">Coiled coil</keyword>
<evidence type="ECO:0000256" key="2">
    <source>
        <dbReference type="SAM" id="Coils"/>
    </source>
</evidence>
<dbReference type="Gene3D" id="2.40.50.100">
    <property type="match status" value="1"/>
</dbReference>
<dbReference type="EMBL" id="BKCM01000016">
    <property type="protein sequence ID" value="GER02052.1"/>
    <property type="molecule type" value="Genomic_DNA"/>
</dbReference>
<evidence type="ECO:0000313" key="8">
    <source>
        <dbReference type="Proteomes" id="UP000325187"/>
    </source>
</evidence>
<evidence type="ECO:0000313" key="5">
    <source>
        <dbReference type="EMBL" id="GEQ99312.1"/>
    </source>
</evidence>
<feature type="domain" description="Multidrug resistance protein MdtA-like barrel-sandwich hybrid" evidence="3">
    <location>
        <begin position="68"/>
        <end position="189"/>
    </location>
</feature>
<dbReference type="Proteomes" id="UP000325187">
    <property type="component" value="Unassembled WGS sequence"/>
</dbReference>
<dbReference type="PANTHER" id="PTHR30469:SF16">
    <property type="entry name" value="HAE1 FAMILY EFFLUX PUMP MFP COMPONENT"/>
    <property type="match status" value="1"/>
</dbReference>
<evidence type="ECO:0000259" key="4">
    <source>
        <dbReference type="Pfam" id="PF25954"/>
    </source>
</evidence>
<accession>A0A5A7N1A4</accession>
<organism evidence="6 8">
    <name type="scientific">Iodidimonas gelatinilytica</name>
    <dbReference type="NCBI Taxonomy" id="1236966"/>
    <lineage>
        <taxon>Bacteria</taxon>
        <taxon>Pseudomonadati</taxon>
        <taxon>Pseudomonadota</taxon>
        <taxon>Alphaproteobacteria</taxon>
        <taxon>Iodidimonadales</taxon>
        <taxon>Iodidimonadaceae</taxon>
        <taxon>Iodidimonas</taxon>
    </lineage>
</organism>
<dbReference type="Pfam" id="PF25954">
    <property type="entry name" value="Beta-barrel_RND_2"/>
    <property type="match status" value="1"/>
</dbReference>
<dbReference type="Gene3D" id="1.10.287.470">
    <property type="entry name" value="Helix hairpin bin"/>
    <property type="match status" value="1"/>
</dbReference>
<protein>
    <submittedName>
        <fullName evidence="6">Uncharacterized protein</fullName>
    </submittedName>
</protein>
<comment type="similarity">
    <text evidence="1">Belongs to the membrane fusion protein (MFP) (TC 8.A.1) family.</text>
</comment>
<name>A0A5A7N1A4_9PROT</name>
<dbReference type="FunFam" id="2.40.30.170:FF:000010">
    <property type="entry name" value="Efflux RND transporter periplasmic adaptor subunit"/>
    <property type="match status" value="1"/>
</dbReference>
<dbReference type="RefSeq" id="WP_210432017.1">
    <property type="nucleotide sequence ID" value="NZ_BKCL01000017.1"/>
</dbReference>
<dbReference type="EMBL" id="BKCL01000017">
    <property type="protein sequence ID" value="GEQ99312.1"/>
    <property type="molecule type" value="Genomic_DNA"/>
</dbReference>
<proteinExistence type="inferred from homology"/>